<gene>
    <name evidence="1" type="ORF">B0H16DRAFT_1468242</name>
</gene>
<keyword evidence="2" id="KW-1185">Reference proteome</keyword>
<evidence type="ECO:0008006" key="3">
    <source>
        <dbReference type="Google" id="ProtNLM"/>
    </source>
</evidence>
<dbReference type="EMBL" id="JARKIB010000140">
    <property type="protein sequence ID" value="KAJ7733165.1"/>
    <property type="molecule type" value="Genomic_DNA"/>
</dbReference>
<name>A0AAD7MU59_9AGAR</name>
<reference evidence="1" key="1">
    <citation type="submission" date="2023-03" db="EMBL/GenBank/DDBJ databases">
        <title>Massive genome expansion in bonnet fungi (Mycena s.s.) driven by repeated elements and novel gene families across ecological guilds.</title>
        <authorList>
            <consortium name="Lawrence Berkeley National Laboratory"/>
            <person name="Harder C.B."/>
            <person name="Miyauchi S."/>
            <person name="Viragh M."/>
            <person name="Kuo A."/>
            <person name="Thoen E."/>
            <person name="Andreopoulos B."/>
            <person name="Lu D."/>
            <person name="Skrede I."/>
            <person name="Drula E."/>
            <person name="Henrissat B."/>
            <person name="Morin E."/>
            <person name="Kohler A."/>
            <person name="Barry K."/>
            <person name="LaButti K."/>
            <person name="Morin E."/>
            <person name="Salamov A."/>
            <person name="Lipzen A."/>
            <person name="Mereny Z."/>
            <person name="Hegedus B."/>
            <person name="Baldrian P."/>
            <person name="Stursova M."/>
            <person name="Weitz H."/>
            <person name="Taylor A."/>
            <person name="Grigoriev I.V."/>
            <person name="Nagy L.G."/>
            <person name="Martin F."/>
            <person name="Kauserud H."/>
        </authorList>
    </citation>
    <scope>NUCLEOTIDE SEQUENCE</scope>
    <source>
        <strain evidence="1">CBHHK182m</strain>
    </source>
</reference>
<evidence type="ECO:0000313" key="2">
    <source>
        <dbReference type="Proteomes" id="UP001215598"/>
    </source>
</evidence>
<comment type="caution">
    <text evidence="1">The sequence shown here is derived from an EMBL/GenBank/DDBJ whole genome shotgun (WGS) entry which is preliminary data.</text>
</comment>
<evidence type="ECO:0000313" key="1">
    <source>
        <dbReference type="EMBL" id="KAJ7733165.1"/>
    </source>
</evidence>
<sequence>MTLPQEMRVRLAVTAVQANLMSDRKAAAYYAVSRSTVQRRAAGTLGRRGIPLSLSTIGALAEEIYGAPLGVTWPTRFKKRRPDLKVKVRWEYCLVARSYFDFKWTTSLEECRARALNRPTVHDYFELLGDTIRKYDIKPKNIWNVDEKGVQLGVGDRIRALVDRDQKVVQKIESGNRDLVMIIECISATGEDLGALWLEKDFAPASAKFLDDPGNYRLLVLDGHKSHTTYRFITFAKPCDVGVFGPLAAKWKARVSQVLSKL</sequence>
<organism evidence="1 2">
    <name type="scientific">Mycena metata</name>
    <dbReference type="NCBI Taxonomy" id="1033252"/>
    <lineage>
        <taxon>Eukaryota</taxon>
        <taxon>Fungi</taxon>
        <taxon>Dikarya</taxon>
        <taxon>Basidiomycota</taxon>
        <taxon>Agaricomycotina</taxon>
        <taxon>Agaricomycetes</taxon>
        <taxon>Agaricomycetidae</taxon>
        <taxon>Agaricales</taxon>
        <taxon>Marasmiineae</taxon>
        <taxon>Mycenaceae</taxon>
        <taxon>Mycena</taxon>
    </lineage>
</organism>
<proteinExistence type="predicted"/>
<accession>A0AAD7MU59</accession>
<protein>
    <recommendedName>
        <fullName evidence="3">DDE-1 domain-containing protein</fullName>
    </recommendedName>
</protein>
<dbReference type="AlphaFoldDB" id="A0AAD7MU59"/>
<dbReference type="Proteomes" id="UP001215598">
    <property type="component" value="Unassembled WGS sequence"/>
</dbReference>